<dbReference type="PANTHER" id="PTHR23155">
    <property type="entry name" value="DISEASE RESISTANCE PROTEIN RP"/>
    <property type="match status" value="1"/>
</dbReference>
<dbReference type="Gene3D" id="1.10.10.10">
    <property type="entry name" value="Winged helix-like DNA-binding domain superfamily/Winged helix DNA-binding domain"/>
    <property type="match status" value="1"/>
</dbReference>
<dbReference type="InterPro" id="IPR044974">
    <property type="entry name" value="Disease_R_plants"/>
</dbReference>
<dbReference type="Proteomes" id="UP000325577">
    <property type="component" value="Linkage Group LG4"/>
</dbReference>
<dbReference type="SUPFAM" id="SSF52058">
    <property type="entry name" value="L domain-like"/>
    <property type="match status" value="1"/>
</dbReference>
<keyword evidence="1" id="KW-0677">Repeat</keyword>
<dbReference type="Gene3D" id="3.80.10.10">
    <property type="entry name" value="Ribonuclease Inhibitor"/>
    <property type="match status" value="1"/>
</dbReference>
<evidence type="ECO:0000259" key="3">
    <source>
        <dbReference type="Pfam" id="PF23598"/>
    </source>
</evidence>
<organism evidence="4 5">
    <name type="scientific">Nyssa sinensis</name>
    <dbReference type="NCBI Taxonomy" id="561372"/>
    <lineage>
        <taxon>Eukaryota</taxon>
        <taxon>Viridiplantae</taxon>
        <taxon>Streptophyta</taxon>
        <taxon>Embryophyta</taxon>
        <taxon>Tracheophyta</taxon>
        <taxon>Spermatophyta</taxon>
        <taxon>Magnoliopsida</taxon>
        <taxon>eudicotyledons</taxon>
        <taxon>Gunneridae</taxon>
        <taxon>Pentapetalae</taxon>
        <taxon>asterids</taxon>
        <taxon>Cornales</taxon>
        <taxon>Nyssaceae</taxon>
        <taxon>Nyssa</taxon>
    </lineage>
</organism>
<name>A0A5J5A332_9ASTE</name>
<evidence type="ECO:0000256" key="2">
    <source>
        <dbReference type="ARBA" id="ARBA00022821"/>
    </source>
</evidence>
<keyword evidence="5" id="KW-1185">Reference proteome</keyword>
<feature type="domain" description="Disease resistance R13L4/SHOC-2-like LRR" evidence="3">
    <location>
        <begin position="292"/>
        <end position="578"/>
    </location>
</feature>
<dbReference type="EMBL" id="CM018047">
    <property type="protein sequence ID" value="KAA8524486.1"/>
    <property type="molecule type" value="Genomic_DNA"/>
</dbReference>
<evidence type="ECO:0000313" key="4">
    <source>
        <dbReference type="EMBL" id="KAA8524486.1"/>
    </source>
</evidence>
<sequence>MPIRSKRTPVDTIPSMLERVAQIIQSATGQPNEIQRDDDSLVSLQNIESELKEMEELFPQFKRCEEVLITEFNFLKQDIDDDVFENFTNRDKIGDKLKSIEVRIGKIKGIFPQINLPPLDETAAQSQQRALSEDQSRNVSDDWLRLSVEENILVSPSMANLQLSYDVLDNKLKICLFCLAVFPEKAVIKKRPLIYWWIAEGLVNKSNLQEGERIFNDLIAKVVTRAEFFDFDPTGKIVDIFSRSRRACLVSGNKAFSDNNTNSGEDELVTIFNVNWKILSFNADLFLKLKKLVVLQLGRWKTSARYHIEVEKEEFLNELGALKHLKYLSLRGISRITALHPSVVECINLEILDLRACHNLETLPSDISSLRKLAHLDVSECYLLESMPKGLEKLTSLQVLKGFVSGHSRKSPCKLGDLVHLKKLRKLSIHIASESLIDEGELKKVKEIESLRILTISWGGVALSSKSSTEANSNVGGSLRKEGAKLTRTATLTVKSFTFPPKLEKLDLRCIPMSPDWLKPSILGALKKLYIRGGQLENLAHESDKKWEVETLRLKYLKNLKIEASYLQQDFPKLTYFEKVRCHQIAESQYENDVEWERNEGWEALKSKLPSN</sequence>
<gene>
    <name evidence="4" type="ORF">F0562_010909</name>
</gene>
<dbReference type="Pfam" id="PF23598">
    <property type="entry name" value="LRR_14"/>
    <property type="match status" value="1"/>
</dbReference>
<dbReference type="GO" id="GO:0098542">
    <property type="term" value="P:defense response to other organism"/>
    <property type="evidence" value="ECO:0007669"/>
    <property type="project" value="TreeGrafter"/>
</dbReference>
<evidence type="ECO:0000256" key="1">
    <source>
        <dbReference type="ARBA" id="ARBA00022737"/>
    </source>
</evidence>
<dbReference type="AlphaFoldDB" id="A0A5J5A332"/>
<dbReference type="InterPro" id="IPR032675">
    <property type="entry name" value="LRR_dom_sf"/>
</dbReference>
<dbReference type="InterPro" id="IPR055414">
    <property type="entry name" value="LRR_R13L4/SHOC2-like"/>
</dbReference>
<protein>
    <recommendedName>
        <fullName evidence="3">Disease resistance R13L4/SHOC-2-like LRR domain-containing protein</fullName>
    </recommendedName>
</protein>
<evidence type="ECO:0000313" key="5">
    <source>
        <dbReference type="Proteomes" id="UP000325577"/>
    </source>
</evidence>
<reference evidence="4 5" key="1">
    <citation type="submission" date="2019-09" db="EMBL/GenBank/DDBJ databases">
        <title>A chromosome-level genome assembly of the Chinese tupelo Nyssa sinensis.</title>
        <authorList>
            <person name="Yang X."/>
            <person name="Kang M."/>
            <person name="Yang Y."/>
            <person name="Xiong H."/>
            <person name="Wang M."/>
            <person name="Zhang Z."/>
            <person name="Wang Z."/>
            <person name="Wu H."/>
            <person name="Ma T."/>
            <person name="Liu J."/>
            <person name="Xi Z."/>
        </authorList>
    </citation>
    <scope>NUCLEOTIDE SEQUENCE [LARGE SCALE GENOMIC DNA]</scope>
    <source>
        <strain evidence="4">J267</strain>
        <tissue evidence="4">Leaf</tissue>
    </source>
</reference>
<accession>A0A5J5A332</accession>
<keyword evidence="2" id="KW-0611">Plant defense</keyword>
<dbReference type="PANTHER" id="PTHR23155:SF1076">
    <property type="entry name" value="LEUCINE-RICH REPEAT (LRR) FAMILY PROTEIN-RELATED"/>
    <property type="match status" value="1"/>
</dbReference>
<dbReference type="OrthoDB" id="1934998at2759"/>
<proteinExistence type="predicted"/>
<dbReference type="InterPro" id="IPR036388">
    <property type="entry name" value="WH-like_DNA-bd_sf"/>
</dbReference>